<name>A0ABM7ZUA0_STRNI</name>
<feature type="domain" description="OmpR/PhoB-type" evidence="11">
    <location>
        <begin position="164"/>
        <end position="261"/>
    </location>
</feature>
<feature type="compositionally biased region" description="Basic and acidic residues" evidence="9">
    <location>
        <begin position="1"/>
        <end position="15"/>
    </location>
</feature>
<dbReference type="InterPro" id="IPR036388">
    <property type="entry name" value="WH-like_DNA-bd_sf"/>
</dbReference>
<dbReference type="RefSeq" id="WP_261953790.1">
    <property type="nucleotide sequence ID" value="NZ_AP026073.1"/>
</dbReference>
<dbReference type="SUPFAM" id="SSF46894">
    <property type="entry name" value="C-terminal effector domain of the bipartite response regulators"/>
    <property type="match status" value="1"/>
</dbReference>
<keyword evidence="2 7" id="KW-0597">Phosphoprotein</keyword>
<sequence>MSHTAHEPPNDEPTQKEQNSMHLTSHEKCSPVSGDRQAVLIVLAPAATCEVVLESLQLAGYQAIRASTRAGALALLAAQPFDLVILDTLMPDAHGLAGYRCLADGSAPVLFLTEPTSLDSLRPRLSLGTADYVLKPLRVPEIVARTRVLLHDRDAGRPEHAPHHSDLIMGDLVLNDATCQVWRGPRELGLSPSEYRLLRCLLVHPGQVLSKEQISRHVWGEERARTDNTIESLISRLRRKVDREAPPLIHTRKGFGYWLGPVDGVGSQ</sequence>
<keyword evidence="5 8" id="KW-0238">DNA-binding</keyword>
<dbReference type="CDD" id="cd00383">
    <property type="entry name" value="trans_reg_C"/>
    <property type="match status" value="1"/>
</dbReference>
<accession>A0ABM7ZUA0</accession>
<dbReference type="InterPro" id="IPR001789">
    <property type="entry name" value="Sig_transdc_resp-reg_receiver"/>
</dbReference>
<dbReference type="Pfam" id="PF00486">
    <property type="entry name" value="Trans_reg_C"/>
    <property type="match status" value="1"/>
</dbReference>
<evidence type="ECO:0000256" key="6">
    <source>
        <dbReference type="ARBA" id="ARBA00023163"/>
    </source>
</evidence>
<dbReference type="PANTHER" id="PTHR48111">
    <property type="entry name" value="REGULATOR OF RPOS"/>
    <property type="match status" value="1"/>
</dbReference>
<dbReference type="Proteomes" id="UP001059597">
    <property type="component" value="Chromosome"/>
</dbReference>
<dbReference type="Gene3D" id="1.10.10.10">
    <property type="entry name" value="Winged helix-like DNA-binding domain superfamily/Winged helix DNA-binding domain"/>
    <property type="match status" value="1"/>
</dbReference>
<gene>
    <name evidence="12" type="ORF">HEK616_34490</name>
</gene>
<evidence type="ECO:0000256" key="5">
    <source>
        <dbReference type="ARBA" id="ARBA00023125"/>
    </source>
</evidence>
<feature type="modified residue" description="4-aspartylphosphate" evidence="7">
    <location>
        <position position="87"/>
    </location>
</feature>
<comment type="subcellular location">
    <subcellularLocation>
        <location evidence="1">Cytoplasm</location>
    </subcellularLocation>
</comment>
<dbReference type="SUPFAM" id="SSF52172">
    <property type="entry name" value="CheY-like"/>
    <property type="match status" value="1"/>
</dbReference>
<evidence type="ECO:0000313" key="12">
    <source>
        <dbReference type="EMBL" id="BDM69962.1"/>
    </source>
</evidence>
<dbReference type="Gene3D" id="3.40.50.2300">
    <property type="match status" value="1"/>
</dbReference>
<feature type="region of interest" description="Disordered" evidence="9">
    <location>
        <begin position="1"/>
        <end position="30"/>
    </location>
</feature>
<evidence type="ECO:0000256" key="3">
    <source>
        <dbReference type="ARBA" id="ARBA00023012"/>
    </source>
</evidence>
<dbReference type="Pfam" id="PF00072">
    <property type="entry name" value="Response_reg"/>
    <property type="match status" value="1"/>
</dbReference>
<dbReference type="EMBL" id="AP026073">
    <property type="protein sequence ID" value="BDM69962.1"/>
    <property type="molecule type" value="Genomic_DNA"/>
</dbReference>
<dbReference type="PROSITE" id="PS50110">
    <property type="entry name" value="RESPONSE_REGULATORY"/>
    <property type="match status" value="1"/>
</dbReference>
<evidence type="ECO:0000313" key="13">
    <source>
        <dbReference type="Proteomes" id="UP001059597"/>
    </source>
</evidence>
<keyword evidence="3" id="KW-0902">Two-component regulatory system</keyword>
<organism evidence="12 13">
    <name type="scientific">Streptomyces nigrescens</name>
    <dbReference type="NCBI Taxonomy" id="1920"/>
    <lineage>
        <taxon>Bacteria</taxon>
        <taxon>Bacillati</taxon>
        <taxon>Actinomycetota</taxon>
        <taxon>Actinomycetes</taxon>
        <taxon>Kitasatosporales</taxon>
        <taxon>Streptomycetaceae</taxon>
        <taxon>Streptomyces</taxon>
    </lineage>
</organism>
<dbReference type="InterPro" id="IPR016032">
    <property type="entry name" value="Sig_transdc_resp-reg_C-effctor"/>
</dbReference>
<feature type="DNA-binding region" description="OmpR/PhoB-type" evidence="8">
    <location>
        <begin position="164"/>
        <end position="261"/>
    </location>
</feature>
<evidence type="ECO:0000259" key="10">
    <source>
        <dbReference type="PROSITE" id="PS50110"/>
    </source>
</evidence>
<dbReference type="InterPro" id="IPR001867">
    <property type="entry name" value="OmpR/PhoB-type_DNA-bd"/>
</dbReference>
<dbReference type="SMART" id="SM00862">
    <property type="entry name" value="Trans_reg_C"/>
    <property type="match status" value="1"/>
</dbReference>
<evidence type="ECO:0000256" key="1">
    <source>
        <dbReference type="ARBA" id="ARBA00004496"/>
    </source>
</evidence>
<evidence type="ECO:0000256" key="8">
    <source>
        <dbReference type="PROSITE-ProRule" id="PRU01091"/>
    </source>
</evidence>
<dbReference type="InterPro" id="IPR011006">
    <property type="entry name" value="CheY-like_superfamily"/>
</dbReference>
<proteinExistence type="predicted"/>
<evidence type="ECO:0000256" key="2">
    <source>
        <dbReference type="ARBA" id="ARBA00022553"/>
    </source>
</evidence>
<dbReference type="InterPro" id="IPR039420">
    <property type="entry name" value="WalR-like"/>
</dbReference>
<dbReference type="SMART" id="SM00448">
    <property type="entry name" value="REC"/>
    <property type="match status" value="1"/>
</dbReference>
<reference evidence="12" key="1">
    <citation type="submission" date="2022-06" db="EMBL/GenBank/DDBJ databases">
        <title>Complete genome sequence of Streptomyces nigrescens HEK616.</title>
        <authorList>
            <person name="Asamizu S."/>
            <person name="Onaka H."/>
        </authorList>
    </citation>
    <scope>NUCLEOTIDE SEQUENCE</scope>
    <source>
        <strain evidence="12">HEK616</strain>
    </source>
</reference>
<dbReference type="GO" id="GO:0003677">
    <property type="term" value="F:DNA binding"/>
    <property type="evidence" value="ECO:0007669"/>
    <property type="project" value="UniProtKB-KW"/>
</dbReference>
<protein>
    <submittedName>
        <fullName evidence="12">DNA-binding response regulator</fullName>
    </submittedName>
</protein>
<evidence type="ECO:0000259" key="11">
    <source>
        <dbReference type="PROSITE" id="PS51755"/>
    </source>
</evidence>
<dbReference type="PANTHER" id="PTHR48111:SF22">
    <property type="entry name" value="REGULATOR OF RPOS"/>
    <property type="match status" value="1"/>
</dbReference>
<evidence type="ECO:0000256" key="4">
    <source>
        <dbReference type="ARBA" id="ARBA00023015"/>
    </source>
</evidence>
<keyword evidence="13" id="KW-1185">Reference proteome</keyword>
<evidence type="ECO:0000256" key="7">
    <source>
        <dbReference type="PROSITE-ProRule" id="PRU00169"/>
    </source>
</evidence>
<dbReference type="PROSITE" id="PS51755">
    <property type="entry name" value="OMPR_PHOB"/>
    <property type="match status" value="1"/>
</dbReference>
<keyword evidence="6" id="KW-0804">Transcription</keyword>
<feature type="domain" description="Response regulatory" evidence="10">
    <location>
        <begin position="38"/>
        <end position="150"/>
    </location>
</feature>
<keyword evidence="4" id="KW-0805">Transcription regulation</keyword>
<evidence type="ECO:0000256" key="9">
    <source>
        <dbReference type="SAM" id="MobiDB-lite"/>
    </source>
</evidence>